<proteinExistence type="predicted"/>
<accession>A0A9D1HWG2</accession>
<dbReference type="Proteomes" id="UP000824087">
    <property type="component" value="Unassembled WGS sequence"/>
</dbReference>
<gene>
    <name evidence="1" type="ORF">IAD49_03440</name>
</gene>
<evidence type="ECO:0000313" key="1">
    <source>
        <dbReference type="EMBL" id="HIU22615.1"/>
    </source>
</evidence>
<protein>
    <submittedName>
        <fullName evidence="1">DUF1848 domain-containing protein</fullName>
    </submittedName>
</protein>
<evidence type="ECO:0000313" key="2">
    <source>
        <dbReference type="Proteomes" id="UP000824087"/>
    </source>
</evidence>
<dbReference type="Pfam" id="PF08902">
    <property type="entry name" value="DUF1848"/>
    <property type="match status" value="1"/>
</dbReference>
<dbReference type="AlphaFoldDB" id="A0A9D1HWG2"/>
<name>A0A9D1HWG2_9BACT</name>
<sequence length="294" mass="34490">MILNVSGRTDIVAYYTPWFLNRIKAGFFDVRNPFFPKQVSRIFYRDVDAIVFCTKNPIPIIPHLSEIQKPCVFHITITPYKKEIEPHVPPKGKVIEAIKQISNIIGERFVYIRYDPIFLNSTYTLDYHVRAFRHLCELLDGYTTHIIVSFLDHYKNVDKNKDILDEHPLTEKDYEFIGTNFSAIAKEHHMTVQTCAEHRNLKEYGFIVDDCISKNLAYLLTKKTNFKEWKARNKMCHCVEMVDIGAYNSCLHKCKYCYANYSEEKIESNMKQHDPNSSLLIGMLSDEDQIKTRK</sequence>
<reference evidence="1" key="1">
    <citation type="submission" date="2020-10" db="EMBL/GenBank/DDBJ databases">
        <authorList>
            <person name="Gilroy R."/>
        </authorList>
    </citation>
    <scope>NUCLEOTIDE SEQUENCE</scope>
    <source>
        <strain evidence="1">CHK197-8231</strain>
    </source>
</reference>
<reference evidence="1" key="2">
    <citation type="journal article" date="2021" name="PeerJ">
        <title>Extensive microbial diversity within the chicken gut microbiome revealed by metagenomics and culture.</title>
        <authorList>
            <person name="Gilroy R."/>
            <person name="Ravi A."/>
            <person name="Getino M."/>
            <person name="Pursley I."/>
            <person name="Horton D.L."/>
            <person name="Alikhan N.F."/>
            <person name="Baker D."/>
            <person name="Gharbi K."/>
            <person name="Hall N."/>
            <person name="Watson M."/>
            <person name="Adriaenssens E.M."/>
            <person name="Foster-Nyarko E."/>
            <person name="Jarju S."/>
            <person name="Secka A."/>
            <person name="Antonio M."/>
            <person name="Oren A."/>
            <person name="Chaudhuri R.R."/>
            <person name="La Ragione R."/>
            <person name="Hildebrand F."/>
            <person name="Pallen M.J."/>
        </authorList>
    </citation>
    <scope>NUCLEOTIDE SEQUENCE</scope>
    <source>
        <strain evidence="1">CHK197-8231</strain>
    </source>
</reference>
<organism evidence="1 2">
    <name type="scientific">Candidatus Fimihabitans intestinipullorum</name>
    <dbReference type="NCBI Taxonomy" id="2840820"/>
    <lineage>
        <taxon>Bacteria</taxon>
        <taxon>Bacillati</taxon>
        <taxon>Mycoplasmatota</taxon>
        <taxon>Mycoplasmatota incertae sedis</taxon>
        <taxon>Candidatus Fimihabitans</taxon>
    </lineage>
</organism>
<dbReference type="InterPro" id="IPR014998">
    <property type="entry name" value="DUF1848"/>
</dbReference>
<dbReference type="EMBL" id="DVML01000021">
    <property type="protein sequence ID" value="HIU22615.1"/>
    <property type="molecule type" value="Genomic_DNA"/>
</dbReference>
<comment type="caution">
    <text evidence="1">The sequence shown here is derived from an EMBL/GenBank/DDBJ whole genome shotgun (WGS) entry which is preliminary data.</text>
</comment>